<dbReference type="GO" id="GO:0005743">
    <property type="term" value="C:mitochondrial inner membrane"/>
    <property type="evidence" value="ECO:0007669"/>
    <property type="project" value="UniProtKB-SubCell"/>
</dbReference>
<name>A0A2N5VD98_9BASI</name>
<feature type="region of interest" description="Disordered" evidence="7">
    <location>
        <begin position="544"/>
        <end position="593"/>
    </location>
</feature>
<dbReference type="EMBL" id="PGCJ01000208">
    <property type="protein sequence ID" value="PLW38415.1"/>
    <property type="molecule type" value="Genomic_DNA"/>
</dbReference>
<dbReference type="Pfam" id="PF04280">
    <property type="entry name" value="Tim44"/>
    <property type="match status" value="1"/>
</dbReference>
<dbReference type="AlphaFoldDB" id="A0A2N5VD98"/>
<organism evidence="10 12">
    <name type="scientific">Puccinia coronata f. sp. avenae</name>
    <dbReference type="NCBI Taxonomy" id="200324"/>
    <lineage>
        <taxon>Eukaryota</taxon>
        <taxon>Fungi</taxon>
        <taxon>Dikarya</taxon>
        <taxon>Basidiomycota</taxon>
        <taxon>Pucciniomycotina</taxon>
        <taxon>Pucciniomycetes</taxon>
        <taxon>Pucciniales</taxon>
        <taxon>Pucciniaceae</taxon>
        <taxon>Puccinia</taxon>
    </lineage>
</organism>
<feature type="region of interest" description="Disordered" evidence="7">
    <location>
        <begin position="487"/>
        <end position="515"/>
    </location>
</feature>
<proteinExistence type="inferred from homology"/>
<evidence type="ECO:0000256" key="7">
    <source>
        <dbReference type="SAM" id="MobiDB-lite"/>
    </source>
</evidence>
<feature type="compositionally biased region" description="Low complexity" evidence="7">
    <location>
        <begin position="242"/>
        <end position="265"/>
    </location>
</feature>
<evidence type="ECO:0000259" key="8">
    <source>
        <dbReference type="SMART" id="SM00978"/>
    </source>
</evidence>
<feature type="domain" description="Tim44-like" evidence="8">
    <location>
        <begin position="377"/>
        <end position="607"/>
    </location>
</feature>
<comment type="subcellular location">
    <subcellularLocation>
        <location evidence="1">Mitochondrion inner membrane</location>
    </subcellularLocation>
</comment>
<protein>
    <recommendedName>
        <fullName evidence="8">Tim44-like domain-containing protein</fullName>
    </recommendedName>
</protein>
<dbReference type="OrthoDB" id="10265990at2759"/>
<keyword evidence="6" id="KW-0472">Membrane</keyword>
<evidence type="ECO:0000256" key="4">
    <source>
        <dbReference type="ARBA" id="ARBA00022946"/>
    </source>
</evidence>
<reference evidence="11 12" key="1">
    <citation type="submission" date="2017-11" db="EMBL/GenBank/DDBJ databases">
        <title>De novo assembly and phasing of dikaryotic genomes from two isolates of Puccinia coronata f. sp. avenae, the causal agent of oat crown rust.</title>
        <authorList>
            <person name="Miller M.E."/>
            <person name="Zhang Y."/>
            <person name="Omidvar V."/>
            <person name="Sperschneider J."/>
            <person name="Schwessinger B."/>
            <person name="Raley C."/>
            <person name="Palmer J.M."/>
            <person name="Garnica D."/>
            <person name="Upadhyaya N."/>
            <person name="Rathjen J."/>
            <person name="Taylor J.M."/>
            <person name="Park R.F."/>
            <person name="Dodds P.N."/>
            <person name="Hirsch C.D."/>
            <person name="Kianian S.F."/>
            <person name="Figueroa M."/>
        </authorList>
    </citation>
    <scope>NUCLEOTIDE SEQUENCE [LARGE SCALE GENOMIC DNA]</scope>
    <source>
        <strain evidence="9">12NC29</strain>
        <strain evidence="10">12SD80</strain>
    </source>
</reference>
<dbReference type="Proteomes" id="UP000235392">
    <property type="component" value="Unassembled WGS sequence"/>
</dbReference>
<dbReference type="PANTHER" id="PTHR10721">
    <property type="entry name" value="MITOCHONDRIAL IMPORT INNER MEMBRANE TRANSLOCASE SUBUNIT TIM44"/>
    <property type="match status" value="1"/>
</dbReference>
<keyword evidence="4" id="KW-0809">Transit peptide</keyword>
<evidence type="ECO:0000256" key="5">
    <source>
        <dbReference type="ARBA" id="ARBA00023128"/>
    </source>
</evidence>
<dbReference type="SUPFAM" id="SSF54427">
    <property type="entry name" value="NTF2-like"/>
    <property type="match status" value="1"/>
</dbReference>
<dbReference type="PANTHER" id="PTHR10721:SF1">
    <property type="entry name" value="MITOCHONDRIAL IMPORT INNER MEMBRANE TRANSLOCASE SUBUNIT TIM44"/>
    <property type="match status" value="1"/>
</dbReference>
<dbReference type="SMART" id="SM00978">
    <property type="entry name" value="Tim44"/>
    <property type="match status" value="1"/>
</dbReference>
<dbReference type="InterPro" id="IPR039544">
    <property type="entry name" value="Tim44-like"/>
</dbReference>
<sequence>MSFSSTRAKIIAIRRGALIQQATSSSSNQKLITPPRGAARLQAFSTSQSSQNQQQKKKEKEKSTSQDDSLPAGVSPWARFMDVLKSEYAKSQEIQENVRELTGTAQGIKDSEAAQKMRKAYTAMRLETLIKENPKLASMAQSLSSTGKSVSEAVNKAAHEIEESRLMQAAKRMSKEIDRRIAEPIRKTQVYKVVEDTVDFSQGALRYGGYIEKEERNRRRMKRLERLAKANPASTIISGSDLSAAAPLSSSSSSSSSPSTSSSSSSPPPPTTTTAAAAATTTTEESAPLNPSEHEPQIAENPDAPPALVLHATANQETSEEGGTMASRMKGTLTGSGFSEMWKAMQEGYAESENPVVSSLRSVTGFFRRTFLDETETAKVIRLVKEVDPCFNYDAFLADLREFIIPDFLDSFVDNDLTALKAWTSEAAFNVTTAPMKMYLQRGLRPANQIIDLKGIDIISAKVLEERDLPVFVVAFKTHEINCYINPAKRPAGLTPSTGGAEGARNNNNNDNDEDACAVEVGSREDIQAVQYVLVLAKDAHLNAATAQEQDEHEEHEDHEEAGGAPHKAKAPDGTPGKQTATDDKQSASNTDHAAVTGGWKIIDLARRGSLAFL</sequence>
<dbReference type="GO" id="GO:0030150">
    <property type="term" value="P:protein import into mitochondrial matrix"/>
    <property type="evidence" value="ECO:0007669"/>
    <property type="project" value="TreeGrafter"/>
</dbReference>
<evidence type="ECO:0000313" key="12">
    <source>
        <dbReference type="Proteomes" id="UP000235392"/>
    </source>
</evidence>
<keyword evidence="11" id="KW-1185">Reference proteome</keyword>
<evidence type="ECO:0000256" key="3">
    <source>
        <dbReference type="ARBA" id="ARBA00022792"/>
    </source>
</evidence>
<comment type="caution">
    <text evidence="10">The sequence shown here is derived from an EMBL/GenBank/DDBJ whole genome shotgun (WGS) entry which is preliminary data.</text>
</comment>
<dbReference type="STRING" id="200324.A0A2N5VD98"/>
<dbReference type="Gene3D" id="3.10.450.240">
    <property type="match status" value="1"/>
</dbReference>
<dbReference type="InterPro" id="IPR007379">
    <property type="entry name" value="Tim44-like_dom"/>
</dbReference>
<feature type="region of interest" description="Disordered" evidence="7">
    <location>
        <begin position="241"/>
        <end position="303"/>
    </location>
</feature>
<keyword evidence="5" id="KW-0496">Mitochondrion</keyword>
<feature type="compositionally biased region" description="Basic and acidic residues" evidence="7">
    <location>
        <begin position="56"/>
        <end position="65"/>
    </location>
</feature>
<dbReference type="EMBL" id="PGCI01000027">
    <property type="protein sequence ID" value="PLW47957.1"/>
    <property type="molecule type" value="Genomic_DNA"/>
</dbReference>
<evidence type="ECO:0000313" key="9">
    <source>
        <dbReference type="EMBL" id="PLW38415.1"/>
    </source>
</evidence>
<accession>A0A2N5VD98</accession>
<dbReference type="InterPro" id="IPR032710">
    <property type="entry name" value="NTF2-like_dom_sf"/>
</dbReference>
<evidence type="ECO:0000256" key="2">
    <source>
        <dbReference type="ARBA" id="ARBA00009597"/>
    </source>
</evidence>
<dbReference type="Proteomes" id="UP000235388">
    <property type="component" value="Unassembled WGS sequence"/>
</dbReference>
<feature type="region of interest" description="Disordered" evidence="7">
    <location>
        <begin position="21"/>
        <end position="74"/>
    </location>
</feature>
<gene>
    <name evidence="9" type="ORF">PCANC_13646</name>
    <name evidence="10" type="ORF">PCASD_04954</name>
</gene>
<comment type="similarity">
    <text evidence="2">Belongs to the Tim44 family.</text>
</comment>
<keyword evidence="3" id="KW-0999">Mitochondrion inner membrane</keyword>
<feature type="compositionally biased region" description="Acidic residues" evidence="7">
    <location>
        <begin position="549"/>
        <end position="560"/>
    </location>
</feature>
<feature type="compositionally biased region" description="Low complexity" evidence="7">
    <location>
        <begin position="272"/>
        <end position="288"/>
    </location>
</feature>
<feature type="compositionally biased region" description="Low complexity" evidence="7">
    <location>
        <begin position="45"/>
        <end position="54"/>
    </location>
</feature>
<evidence type="ECO:0000256" key="6">
    <source>
        <dbReference type="ARBA" id="ARBA00023136"/>
    </source>
</evidence>
<evidence type="ECO:0000313" key="10">
    <source>
        <dbReference type="EMBL" id="PLW47957.1"/>
    </source>
</evidence>
<feature type="compositionally biased region" description="Polar residues" evidence="7">
    <location>
        <begin position="21"/>
        <end position="31"/>
    </location>
</feature>
<dbReference type="GO" id="GO:0051087">
    <property type="term" value="F:protein-folding chaperone binding"/>
    <property type="evidence" value="ECO:0007669"/>
    <property type="project" value="TreeGrafter"/>
</dbReference>
<evidence type="ECO:0000256" key="1">
    <source>
        <dbReference type="ARBA" id="ARBA00004273"/>
    </source>
</evidence>
<evidence type="ECO:0000313" key="11">
    <source>
        <dbReference type="Proteomes" id="UP000235388"/>
    </source>
</evidence>